<evidence type="ECO:0000313" key="5">
    <source>
        <dbReference type="EMBL" id="CAL8070753.1"/>
    </source>
</evidence>
<comment type="similarity">
    <text evidence="1">Belongs to the sulfotransferase 1 family.</text>
</comment>
<protein>
    <recommendedName>
        <fullName evidence="7">Sulfotransferase domain-containing protein</fullName>
    </recommendedName>
</protein>
<dbReference type="InterPro" id="IPR000863">
    <property type="entry name" value="Sulfotransferase_dom"/>
</dbReference>
<sequence length="769" mass="86653">MPIEYTEINGPLAERILVRQNKAIYPELFVQFGPGKCFLPKYYSDHSEFIENFEVREDDLWLMSFIKAGTTWTKEMSWLIGNDLDYEGAKENTYVRFPYFEFDATWEVASVSDKLKKEEDLTPNSMQIVQNKESPRFIQTHLPWTLLPKQIRNGEKKPKMIYVARNPKDVCVSFYHHRVLIEGYLGSLDDHVEEFINDVVLYAPYWPHVKAFWERRNEPNVLFLTYEELKQDLSGVIDRTAQFLGRPVSVNEKEKLLAHLSFESMKANPYVNHDEVTDLLTKIHGVPKQSNFIRKGKVGSWKEELSQGKPSVKLKSSVCPLKSAVMISLQKLFVLLTYTIVLGAAKNFPDLQEYRNSRSLLPFAIKSVPSEPCSPTNSPQLEGVCMTSERCNASGGEAVGECHQGIGTCCKFSRQCLANLRAVTVLETVENLMNSNQAGTCEFVFPKQPGISQIRLDFINVMLQEPYITGPDVGSCQSESLKVIGAANLNGPLKVCGRLTGQHMILSYGSTSNQISLIIQSDVVTQNYNIRATQIPCDSVDKAPDDCLQYFTSATAAVTSFGFPRQLNNQRYTICVKPTSSGSALSWTSCSEGDTLSDPFKVSERSQPCLTDWVAIDGEKRCGQSFPPLMTAEIGNDLRIRVNFDERERGDDTFTVDIPGTDDVDRSTECANILHPQGEQVFPSTYYRQLCMYNVDTNTCQCRFSNMPDSLARTLSLYNIPGYVDTPCPIIQGYTASPGMAMSGECRYFENIRVTDTNNTGFCLRYQTV</sequence>
<keyword evidence="2" id="KW-0808">Transferase</keyword>
<dbReference type="InterPro" id="IPR027417">
    <property type="entry name" value="P-loop_NTPase"/>
</dbReference>
<name>A0ABP1PLP2_9HEXA</name>
<evidence type="ECO:0000313" key="6">
    <source>
        <dbReference type="Proteomes" id="UP001642540"/>
    </source>
</evidence>
<evidence type="ECO:0000256" key="1">
    <source>
        <dbReference type="ARBA" id="ARBA00005771"/>
    </source>
</evidence>
<gene>
    <name evidence="5" type="ORF">ODALV1_LOCUS1403</name>
</gene>
<evidence type="ECO:0000259" key="4">
    <source>
        <dbReference type="Pfam" id="PF26080"/>
    </source>
</evidence>
<dbReference type="SUPFAM" id="SSF52540">
    <property type="entry name" value="P-loop containing nucleoside triphosphate hydrolases"/>
    <property type="match status" value="1"/>
</dbReference>
<dbReference type="Gene3D" id="3.40.50.300">
    <property type="entry name" value="P-loop containing nucleotide triphosphate hydrolases"/>
    <property type="match status" value="1"/>
</dbReference>
<comment type="caution">
    <text evidence="5">The sequence shown here is derived from an EMBL/GenBank/DDBJ whole genome shotgun (WGS) entry which is preliminary data.</text>
</comment>
<accession>A0ABP1PLP2</accession>
<dbReference type="EMBL" id="CAXLJM020000004">
    <property type="protein sequence ID" value="CAL8070753.1"/>
    <property type="molecule type" value="Genomic_DNA"/>
</dbReference>
<dbReference type="Proteomes" id="UP001642540">
    <property type="component" value="Unassembled WGS sequence"/>
</dbReference>
<feature type="domain" description="CUB" evidence="4">
    <location>
        <begin position="544"/>
        <end position="767"/>
    </location>
</feature>
<feature type="domain" description="Sulfotransferase" evidence="3">
    <location>
        <begin position="58"/>
        <end position="306"/>
    </location>
</feature>
<evidence type="ECO:0000259" key="3">
    <source>
        <dbReference type="Pfam" id="PF00685"/>
    </source>
</evidence>
<dbReference type="InterPro" id="IPR058698">
    <property type="entry name" value="CUB_metazoa"/>
</dbReference>
<organism evidence="5 6">
    <name type="scientific">Orchesella dallaii</name>
    <dbReference type="NCBI Taxonomy" id="48710"/>
    <lineage>
        <taxon>Eukaryota</taxon>
        <taxon>Metazoa</taxon>
        <taxon>Ecdysozoa</taxon>
        <taxon>Arthropoda</taxon>
        <taxon>Hexapoda</taxon>
        <taxon>Collembola</taxon>
        <taxon>Entomobryomorpha</taxon>
        <taxon>Entomobryoidea</taxon>
        <taxon>Orchesellidae</taxon>
        <taxon>Orchesellinae</taxon>
        <taxon>Orchesella</taxon>
    </lineage>
</organism>
<dbReference type="Pfam" id="PF26080">
    <property type="entry name" value="CUB_animal"/>
    <property type="match status" value="1"/>
</dbReference>
<reference evidence="5 6" key="1">
    <citation type="submission" date="2024-08" db="EMBL/GenBank/DDBJ databases">
        <authorList>
            <person name="Cucini C."/>
            <person name="Frati F."/>
        </authorList>
    </citation>
    <scope>NUCLEOTIDE SEQUENCE [LARGE SCALE GENOMIC DNA]</scope>
</reference>
<dbReference type="PANTHER" id="PTHR11783">
    <property type="entry name" value="SULFOTRANSFERASE SULT"/>
    <property type="match status" value="1"/>
</dbReference>
<proteinExistence type="inferred from homology"/>
<dbReference type="Pfam" id="PF00685">
    <property type="entry name" value="Sulfotransfer_1"/>
    <property type="match status" value="1"/>
</dbReference>
<keyword evidence="6" id="KW-1185">Reference proteome</keyword>
<evidence type="ECO:0000256" key="2">
    <source>
        <dbReference type="ARBA" id="ARBA00022679"/>
    </source>
</evidence>
<evidence type="ECO:0008006" key="7">
    <source>
        <dbReference type="Google" id="ProtNLM"/>
    </source>
</evidence>